<feature type="compositionally biased region" description="Low complexity" evidence="1">
    <location>
        <begin position="3689"/>
        <end position="3699"/>
    </location>
</feature>
<feature type="compositionally biased region" description="Basic and acidic residues" evidence="1">
    <location>
        <begin position="3729"/>
        <end position="3739"/>
    </location>
</feature>
<feature type="region of interest" description="Disordered" evidence="1">
    <location>
        <begin position="1485"/>
        <end position="1510"/>
    </location>
</feature>
<feature type="compositionally biased region" description="Gly residues" evidence="1">
    <location>
        <begin position="4820"/>
        <end position="4838"/>
    </location>
</feature>
<keyword evidence="2" id="KW-0812">Transmembrane</keyword>
<feature type="region of interest" description="Disordered" evidence="1">
    <location>
        <begin position="613"/>
        <end position="700"/>
    </location>
</feature>
<feature type="region of interest" description="Disordered" evidence="1">
    <location>
        <begin position="3717"/>
        <end position="3740"/>
    </location>
</feature>
<feature type="compositionally biased region" description="Basic and acidic residues" evidence="1">
    <location>
        <begin position="2614"/>
        <end position="2631"/>
    </location>
</feature>
<feature type="region of interest" description="Disordered" evidence="1">
    <location>
        <begin position="103"/>
        <end position="128"/>
    </location>
</feature>
<feature type="compositionally biased region" description="Basic and acidic residues" evidence="1">
    <location>
        <begin position="3981"/>
        <end position="4010"/>
    </location>
</feature>
<feature type="compositionally biased region" description="Basic and acidic residues" evidence="1">
    <location>
        <begin position="867"/>
        <end position="901"/>
    </location>
</feature>
<evidence type="ECO:0000256" key="2">
    <source>
        <dbReference type="SAM" id="Phobius"/>
    </source>
</evidence>
<feature type="compositionally biased region" description="Polar residues" evidence="1">
    <location>
        <begin position="902"/>
        <end position="911"/>
    </location>
</feature>
<organism evidence="3">
    <name type="scientific">Toxoplasma gondii (strain ATCC 50861 / VEG)</name>
    <dbReference type="NCBI Taxonomy" id="432359"/>
    <lineage>
        <taxon>Eukaryota</taxon>
        <taxon>Sar</taxon>
        <taxon>Alveolata</taxon>
        <taxon>Apicomplexa</taxon>
        <taxon>Conoidasida</taxon>
        <taxon>Coccidia</taxon>
        <taxon>Eucoccidiorida</taxon>
        <taxon>Eimeriorina</taxon>
        <taxon>Sarcocystidae</taxon>
        <taxon>Toxoplasma</taxon>
    </lineage>
</organism>
<accession>A0A0F7UWA8</accession>
<protein>
    <recommendedName>
        <fullName evidence="4">Tetratricopeptide repeat-containing protein</fullName>
    </recommendedName>
</protein>
<feature type="region of interest" description="Disordered" evidence="1">
    <location>
        <begin position="195"/>
        <end position="256"/>
    </location>
</feature>
<feature type="region of interest" description="Disordered" evidence="1">
    <location>
        <begin position="3964"/>
        <end position="4043"/>
    </location>
</feature>
<gene>
    <name evidence="3" type="ORF">BN1205_035630</name>
</gene>
<feature type="region of interest" description="Disordered" evidence="1">
    <location>
        <begin position="1689"/>
        <end position="1710"/>
    </location>
</feature>
<feature type="transmembrane region" description="Helical" evidence="2">
    <location>
        <begin position="2136"/>
        <end position="2164"/>
    </location>
</feature>
<feature type="region of interest" description="Disordered" evidence="1">
    <location>
        <begin position="4125"/>
        <end position="4161"/>
    </location>
</feature>
<feature type="compositionally biased region" description="Basic and acidic residues" evidence="1">
    <location>
        <begin position="1901"/>
        <end position="1939"/>
    </location>
</feature>
<sequence length="4975" mass="532559">MTAPPVSVAPGAPSPPAPYFPASVVPATAASHLQAAVRLIQEAQALHQLPALSAQDNVGKEKEKVHSQSNEMLPVRVSFLCSSALKHLEACGLPFYDVFDERGGRGGRSASRRKDGEERDTNNERLLSPRDASRGCLLGFQALVLLAEAMRSLGKDREAVGCYTESFNWISEAMPVQQRAHALYRAASVMMDVRGDLDRQRRKREEQSQARLSRGDSVSSTSAVASPTQSSAVAAGQREKGRGRKRKSTASAAQSLTFSDSSVDGGALPALVGLSKVSDEVSRKREATNDMNEAQLSTAEKTRRQRVVCSRLRLASILSPQQRPTLSVTDGESLRYCRRALEYALLLQPNHAGASARLVKVLLLLGDFGSAAHALKYSLSLGLSASGGRSASKIRWLLRALGSTVIEGRNEHDRERQQYITERKADGRGQAEAEVNKADVNRERRMMMGPADLTGGEKNEEEHMENIFHMQFLRQDRIRIHRQLEELQREDASVLSHARMSSSSMPISLSLPPSPSVSSHEEDPRGVFTLLTFLYNIILAVDEALEVDSGTAAPFSNPPATPALCRMVTVSRASSPLPVPKLVERQLSEATRQLAEIFSPFYSGLSRAATSSVSPGGGCSSPCPAAVPPPRPPAKALASRQGGENEGFTHSGLPQVLEEKGKRGACVPESPQTSLAFPSSGNSSRKRRDTHVGRAQHQQRQLLLLQQQQQRSRNRLRQEKPRRLKFLHECDTAVSQLPFAFWKAFGRLMRVPHTHVPSCMPFASYEHMDALEQVWGDAWALSQLRSSGLSYKILHANATAAAFALAGKSGSGERGESRSKTGGRRDGRGSGSAKAKDRSKAEWTKGVGTVCGEGVAASGGDSGIGKESGKDAEDEIESKNEKGKEGLAQERGEPRGTKVNEKTGSVATPSQDPAGPEPGENGASTQAHNAQDNVKTAAKTSSATAAARGALQGVIAAATGVAGAASGAPSLQWALWQLQSAMEGGTQNSLCESSGTTTPATREESDALYLCAGDTTQEGKDARKSAGEAGTEKERGERKEMGPGLGLLLTKRAQEQVLDAIEKALGGVDASEQGRVTKEVPLLVVLLRVIEALISTRSLWQLTPYGLCGSASVSCISSSHRSSSFSSTLTPVAVSCLLSSFISEGTRRLALASSLFCSRFSSFLGSGKEDRSTLGEEGKGQATGVLVKVEEAANGGRANDSTTGNMGSKQGFWWHLEWSTLQRLSALSPSKGVSSAVRETARVLLVDWLGVPVPIEDSLKENQTPWKKNSGKDRKKPVGSPHLCLQIAACLLSAAAGQAPYVWSDVPDNDAEVQEKGDTYPVSPLSKSLSPSVSSCHPFGVKIFHLSQLKELLDVAGECLYTAAASQEMEERANVNDESGGRRKEGDARCGDAGKEGEKAKQDASLRFYQLLKKLLAWLALLQRQLGAALGASGQTESGEKLLYSLPGDSGEGATGALAAIMLLADLHDEEERPWGDVVGRYHEREQADSPGNQDGKEEENTGASDVVDRKRTAAALKQATTLSHPALSEQKVDLGDVPPLPVLRRKAIAAAVAEGMDVELLESLVGPFASRSFARFVSSHRRLNGQIDGHKEGQAAEEAKKGEAQVGGAVVSPTFRASASLPNTGHEETTGASELKSTSLSSSSCFSNLQFSRACVLDALVDTLREAESQLFSLSLRLHVQARQHAAEETSAAISGTTSAAQGGDKEDESCLSSGSAKAILSSDLQADLLFFLHSTIPFISHITRQLSALSASSLSLSSLPASLSKHTGKQGGKEVMIPLLVFVTPVLESFFLRLTSLYGDLFTLLALTASRSLDAPLVSSLGAALDPSFSMEEIRKQRYGVHDRFVVALCSSLPVFLSSLGVFRRHSRGVSQREVSPGGCFEGTAEWWGSSCLDEVVGRQERGGGEDEQVSREDSTAGADERSGRNEGKTQEEEGSRPRGSASGSPLVPPVAALFPVAHKIDQPGGPQPQMDGKGCQFPTPTSQQVLPSLDTPFCMWGVAVPSKRSTAEWLLKGRELAQAEEAEDDDDTLRRLLSPLAFRSASRNDTSSSSKTSNSASPAQSSFSVPASAFSSSSPASPAPLPADGCYLHSSAARLCVALAAFTLIELVAVSTFCAACTSFLEKKKLPSLPTVAGPMAVAAGGGAGGAGAVFSAGVALVTIARKRGEAWKDFCFSGQLVRWTLHALLYLVAAPLEASAVAASITTHFPNVGHGDRKKGGRQGKRKRDDEGGEAQEADGSNENPDDERNAERDESLLWQLHPLTSILSVKEDDDGRAPIFLDGAYHDLNLGRGSTPISDTSPLAFMESVAEASAVPLSSPSSLSAVFPLSSASPHSPSSLSSTRHGSPPVSSSSSASPSSSFTLSLLGALGDVLGRNEERGVLDGGEYASRLAEVIRLSLEAEMVVRELAGGAGSSQLDGLPGFSGASPLSGAGASGAGGGMSKVNAGALLLIGEAKVKKGERGERAARAASAAPAAIALLPEWLTSAYRQEEELPWEKKIDEIWMKGTAPASAYADTPPTSILGGVNSDVRSRQRQLPGLELYLPPGMCTASLPLAALQVALRSIRPSPIRGFEREMLVLASSCSPSSLPCRPDADAARAAVREVLTMRPGRGGDETGAKSGEEGERGEGVRCQWIERAGTRLAPFATMSGSSTFLIVPLAVRLLRLHLCATAQCQSDLLLAASGSCEEGVVEGTGRQHKSGVSEQGNDGGVQEMKIGSTETTAEFANERVKETNATMTPGEAGLACCSNKLSFCWAASEVPDRLGDLAHSIACCYFLVYGQPVLPRPASPLDKLVLKTTKEQTRNNFIEMSLPATLLGVYIHRAVQKCGPWATEIQSKEMDLSVSTFLFPSRETREFGRSVVAVADALVFNSLSPPDVSLPPCLPRILHLPESLHKPPLAPYPPGLSFSLFWAYTADPLVLPHFLRLFLLLVVQHFQLQQSVQVPIPMQHLLQQQSDLLSSSTFSTLPSTLARLFPLPSLRSLCNLETIVDNGARSGDCSSSGHEGRAEADEAVEVGEKERLGESRCSVASSSCSAATNVSEGQSISLDEPLASSWQNLSAIRERIKRNRKTLGAASATVAAAEGLFLGCVQGDCNTLTGRESEGTKQGVFCGGELKGHLTGEEDEELEVLRRASFEGTRIYIKLDQTENHLSTAPLTSFSKYECRINQLEVYQLLLLLHMLPSSKQQYLINTYMADASQRESSRAALLSCINSSPSLSSSLATSLFPLSPSSQLSDETTPRLSFTSVQSFSRRLARAAIEALEMKPVHAISPSLRGFSLHLLQLLQQAQRSAASEPEALERAGFAIRAAACAPHNPVLWMAVGSLLLELLLLLLDKYCAAGRKGDGTGGGLRSREEEETARWARNIFSSFQANGQFPPMRRGGVSDSFLSQGTGSSPSPSFWLPRGVGGIGGGANVSPVSYAPRGGGKKGDRGAGRAVSAGEEERMLSSSLVTAASVASLWNQVGCIGDRAAPNEETLLQIFAHTALVINVCGEIWLAALRRFCPHVCVEEPDLPQDEQVEEEAEQERREAKKVKRRADEENKVRGGDMSLEVMWERMNVKKLSETWWIQMCRSGKKIEDPCDLQWRYLSTRLDVLLLLVLLWKQFRHSSSSLSAAPTAAGGMSAPTADPTERHRRYWMCLDAANEAFFAKANLGSRSEGLTPRQKEILELCGAASVDGQKSHADSAPSSSSQSHGAVENNSEKVVQSSLLSFAKHPSSSSQQPSRDEKVGETRMTDGSVEDVQRLRSFILEVSTLLRFVFNRSNLPLVVASSLCLEEEQLGGKTEDRDIWNWALVASLNRCRTWVEAETFLWHLPLMRSKWLARLARWGVRLPLDRKRAQMTEAGGNRTPVSLTPSVTATSFAPPDVAAMARAIGLEAARAIELPPGGAREQEKQHPSDATSSNSASLNGGRARNSSENDDASFFSSALFSSALCDAVDALMISCIQAFGAEAMLDPAAGDKSQEQTKDNIQSKGKRSEGKEQSHSVRSHRGEGATTSRDTEKGDNASLLSSPRSRSELKDDIEGKQGETEVEGCASSTSSVRLQGGVHFVSSRVSLSLFYSCLGDMEELVEAEGDVLPLAMPLYHLHALRLKIVMLSRGALWRLAALFPWRCSPAGVSVKSQDKGGKKDSKVSVDTTNMEVKKERGEDDGRRIRSSPSSIRLRRDYLLRRWLAGDREDDARREYGRLLRQGASGLCCGVTVSKERPESHFDTDKDEPRKEEREIEEEELEALRPFQCPADVVADCIEALQYLALKSRQAGLWTCIPRLLLVNASLASGQPTLALRHLRLLFSRGATKLLPPDAWLSNHYQALKQRRPAYERSKFRLFCATVDTAILLTQAILQRTEKAKEEQLLALRNEDVGNSEAEEETKQNNVGLGFSSSSSVAASPAGEDEREGKRQSIPKQVAGEGWIFGGLEKVEHLDDLVQGVKFLVEQLELQVKLLRRLQLNELGTYLQLAFFQDPSPQNTKPGTPFYTLQTQIAQLCQSPNAGGLIAEGRGDKGTGGSNSGTSASGDRTGVQGAANFLMLMGSLLGSGGVGGQTGTLQGTATDEDGQQANKRMQREIVNILLKGTIDVFEYLVTYCPDVLDMREMHRAITQLFPEVGVPAVEPQNTYVATTASLDGRLLRLLRDAVTCVRNASPSATSGLLKQLKQLIREKAKEVKDVGAREEIDMNVEMVSVESGPQNENVIETRDARVPDQDDEDDGVICKFVERLENIFVAACRKLLYYNPPSPAEDLAASYCSEGTQTHPTPPPAVAVMRLSLGLPVQCGMEVQEIEKVTEALAAYAKATRAGAPSVELFLKSGRVTATPSGRGGKGHGTAGVHGAGGGETGRKERGRGGRGGSASVAQARGVAGGGNANAETSVKADGAGSTSPAETPSLSPPGQNWVGKAAEGDAGIKDRGGDEKRRKTEERGDGGQPNKTPREEPESPPAGESADRGVSSTPDCPVPVIESSMPTENRLQHRGP</sequence>
<evidence type="ECO:0000313" key="3">
    <source>
        <dbReference type="EMBL" id="CEL72756.1"/>
    </source>
</evidence>
<feature type="region of interest" description="Disordered" evidence="1">
    <location>
        <begin position="3520"/>
        <end position="3545"/>
    </location>
</feature>
<feature type="region of interest" description="Disordered" evidence="1">
    <location>
        <begin position="4499"/>
        <end position="4522"/>
    </location>
</feature>
<feature type="region of interest" description="Disordered" evidence="1">
    <location>
        <begin position="3892"/>
        <end position="3925"/>
    </location>
</feature>
<feature type="compositionally biased region" description="Basic residues" evidence="1">
    <location>
        <begin position="2216"/>
        <end position="2226"/>
    </location>
</feature>
<feature type="region of interest" description="Disordered" evidence="1">
    <location>
        <begin position="2328"/>
        <end position="2361"/>
    </location>
</feature>
<feature type="compositionally biased region" description="Polar residues" evidence="1">
    <location>
        <begin position="3717"/>
        <end position="3728"/>
    </location>
</feature>
<feature type="transmembrane region" description="Helical" evidence="2">
    <location>
        <begin position="2100"/>
        <end position="2124"/>
    </location>
</feature>
<feature type="region of interest" description="Disordered" evidence="1">
    <location>
        <begin position="4815"/>
        <end position="4975"/>
    </location>
</feature>
<feature type="region of interest" description="Disordered" evidence="1">
    <location>
        <begin position="4365"/>
        <end position="4407"/>
    </location>
</feature>
<feature type="compositionally biased region" description="Polar residues" evidence="1">
    <location>
        <begin position="3903"/>
        <end position="3913"/>
    </location>
</feature>
<feature type="compositionally biased region" description="Low complexity" evidence="1">
    <location>
        <begin position="1690"/>
        <end position="1704"/>
    </location>
</feature>
<feature type="transmembrane region" description="Helical" evidence="2">
    <location>
        <begin position="2185"/>
        <end position="2205"/>
    </location>
</feature>
<feature type="compositionally biased region" description="Polar residues" evidence="1">
    <location>
        <begin position="670"/>
        <end position="683"/>
    </location>
</feature>
<keyword evidence="2" id="KW-1133">Transmembrane helix</keyword>
<feature type="region of interest" description="Disordered" evidence="1">
    <location>
        <begin position="1901"/>
        <end position="1986"/>
    </location>
</feature>
<feature type="compositionally biased region" description="Polar residues" evidence="1">
    <location>
        <begin position="922"/>
        <end position="934"/>
    </location>
</feature>
<name>A0A0F7UWA8_TOXGV</name>
<feature type="compositionally biased region" description="Low complexity" evidence="1">
    <location>
        <begin position="217"/>
        <end position="236"/>
    </location>
</feature>
<proteinExistence type="predicted"/>
<feature type="compositionally biased region" description="Basic and acidic residues" evidence="1">
    <location>
        <begin position="811"/>
        <end position="843"/>
    </location>
</feature>
<evidence type="ECO:0008006" key="4">
    <source>
        <dbReference type="Google" id="ProtNLM"/>
    </source>
</evidence>
<feature type="region of interest" description="Disordered" evidence="1">
    <location>
        <begin position="3683"/>
        <end position="3705"/>
    </location>
</feature>
<evidence type="ECO:0000256" key="1">
    <source>
        <dbReference type="SAM" id="MobiDB-lite"/>
    </source>
</evidence>
<dbReference type="EMBL" id="LN714494">
    <property type="protein sequence ID" value="CEL72756.1"/>
    <property type="molecule type" value="Genomic_DNA"/>
</dbReference>
<feature type="compositionally biased region" description="Polar residues" evidence="1">
    <location>
        <begin position="4879"/>
        <end position="4893"/>
    </location>
</feature>
<feature type="compositionally biased region" description="Basic and acidic residues" evidence="1">
    <location>
        <begin position="4146"/>
        <end position="4158"/>
    </location>
</feature>
<feature type="region of interest" description="Disordered" evidence="1">
    <location>
        <begin position="2211"/>
        <end position="2252"/>
    </location>
</feature>
<feature type="compositionally biased region" description="Basic and acidic residues" evidence="1">
    <location>
        <begin position="112"/>
        <end position="128"/>
    </location>
</feature>
<feature type="region of interest" description="Disordered" evidence="1">
    <location>
        <begin position="807"/>
        <end position="939"/>
    </location>
</feature>
<feature type="compositionally biased region" description="Basic and acidic residues" evidence="1">
    <location>
        <begin position="195"/>
        <end position="208"/>
    </location>
</feature>
<feature type="compositionally biased region" description="Basic and acidic residues" evidence="1">
    <location>
        <begin position="4020"/>
        <end position="4034"/>
    </location>
</feature>
<reference evidence="3" key="1">
    <citation type="journal article" date="2015" name="PLoS ONE">
        <title>Comprehensive Evaluation of Toxoplasma gondii VEG and Neospora caninum LIV Genomes with Tachyzoite Stage Transcriptome and Proteome Defines Novel Transcript Features.</title>
        <authorList>
            <person name="Ramaprasad A."/>
            <person name="Mourier T."/>
            <person name="Naeem R."/>
            <person name="Malas T.B."/>
            <person name="Moussa E."/>
            <person name="Panigrahi A."/>
            <person name="Vermont S.J."/>
            <person name="Otto T.D."/>
            <person name="Wastling J."/>
            <person name="Pain A."/>
        </authorList>
    </citation>
    <scope>NUCLEOTIDE SEQUENCE</scope>
    <source>
        <strain evidence="3">VEG</strain>
    </source>
</reference>
<feature type="region of interest" description="Disordered" evidence="1">
    <location>
        <begin position="2608"/>
        <end position="2631"/>
    </location>
</feature>
<feature type="region of interest" description="Disordered" evidence="1">
    <location>
        <begin position="1370"/>
        <end position="1397"/>
    </location>
</feature>
<keyword evidence="2" id="KW-0472">Membrane</keyword>
<feature type="transmembrane region" description="Helical" evidence="2">
    <location>
        <begin position="1847"/>
        <end position="1865"/>
    </location>
</feature>
<feature type="compositionally biased region" description="Basic and acidic residues" evidence="1">
    <location>
        <begin position="4127"/>
        <end position="4138"/>
    </location>
</feature>
<feature type="compositionally biased region" description="Basic and acidic residues" evidence="1">
    <location>
        <begin position="4901"/>
        <end position="4924"/>
    </location>
</feature>
<feature type="region of interest" description="Disordered" evidence="1">
    <location>
        <begin position="1019"/>
        <end position="1040"/>
    </location>
</feature>
<feature type="compositionally biased region" description="Acidic residues" evidence="1">
    <location>
        <begin position="3520"/>
        <end position="3529"/>
    </location>
</feature>
<feature type="compositionally biased region" description="Low complexity" evidence="1">
    <location>
        <begin position="1940"/>
        <end position="1960"/>
    </location>
</feature>
<feature type="compositionally biased region" description="Low complexity" evidence="1">
    <location>
        <begin position="4386"/>
        <end position="4396"/>
    </location>
</feature>